<dbReference type="GO" id="GO:0008270">
    <property type="term" value="F:zinc ion binding"/>
    <property type="evidence" value="ECO:0007669"/>
    <property type="project" value="UniProtKB-KW"/>
</dbReference>
<dbReference type="InterPro" id="IPR013083">
    <property type="entry name" value="Znf_RING/FYVE/PHD"/>
</dbReference>
<proteinExistence type="predicted"/>
<evidence type="ECO:0000259" key="3">
    <source>
        <dbReference type="PROSITE" id="PS50089"/>
    </source>
</evidence>
<feature type="region of interest" description="Disordered" evidence="2">
    <location>
        <begin position="182"/>
        <end position="220"/>
    </location>
</feature>
<reference evidence="4" key="1">
    <citation type="submission" date="2018-11" db="EMBL/GenBank/DDBJ databases">
        <authorList>
            <consortium name="Genoscope - CEA"/>
            <person name="William W."/>
        </authorList>
    </citation>
    <scope>NUCLEOTIDE SEQUENCE</scope>
</reference>
<feature type="domain" description="RING-type" evidence="3">
    <location>
        <begin position="263"/>
        <end position="322"/>
    </location>
</feature>
<dbReference type="SUPFAM" id="SSF57850">
    <property type="entry name" value="RING/U-box"/>
    <property type="match status" value="1"/>
</dbReference>
<accession>A0A3P6EUQ4</accession>
<dbReference type="EMBL" id="LR031876">
    <property type="protein sequence ID" value="VDD41186.1"/>
    <property type="molecule type" value="Genomic_DNA"/>
</dbReference>
<dbReference type="InterPro" id="IPR001841">
    <property type="entry name" value="Znf_RING"/>
</dbReference>
<keyword evidence="1" id="KW-0862">Zinc</keyword>
<evidence type="ECO:0000256" key="1">
    <source>
        <dbReference type="PROSITE-ProRule" id="PRU00175"/>
    </source>
</evidence>
<protein>
    <recommendedName>
        <fullName evidence="3">RING-type domain-containing protein</fullName>
    </recommendedName>
</protein>
<dbReference type="PANTHER" id="PTHR31150:SF29">
    <property type="entry name" value="RING FINGER FAMILY PROTEIN"/>
    <property type="match status" value="1"/>
</dbReference>
<feature type="compositionally biased region" description="Polar residues" evidence="2">
    <location>
        <begin position="182"/>
        <end position="193"/>
    </location>
</feature>
<keyword evidence="1" id="KW-0479">Metal-binding</keyword>
<dbReference type="PANTHER" id="PTHR31150">
    <property type="entry name" value="EXPRESSED PROTEIN"/>
    <property type="match status" value="1"/>
</dbReference>
<feature type="region of interest" description="Disordered" evidence="2">
    <location>
        <begin position="123"/>
        <end position="169"/>
    </location>
</feature>
<sequence length="427" mass="47102">MGNACCVAARDKMVLVVPPNSSAAETERRRHSPTWSFRWDNNNNNRGGGGGRVAGEDSSLSWLSDGISRNDGSDFKFESPFVSSHGSPPSLDCFQTRTLLKSPPSDLSFPRCSSMNTVFEQKENVSTEAAPPSYPPPPRLSLSLPSQPSSFPPSPLPSHPASSSTLQLTQCPRLSKQLSDGQIYGINSLSRSSPTEERQGTPFRYDSSQSRPSEGWSRQAFSEMMSSSRCNEPLSYDNGCFGLQRDKIDHHGSRMSNHQKQTCGACARPLSEKSLWSSQNIFMTNELSVSAILACGHVYHGECLEQMTPEIDKFDPSCPICTLGEKKTAMLSEKALKVEMNLKAKRLRNRVLDSDFECDDFVMFDQSHMASAAESPKLVSSSSVKSYSAKPFLARHFSFGSRGNSKSTKDDLPVRKKGFFWTKSSKI</sequence>
<dbReference type="Gene3D" id="3.30.40.10">
    <property type="entry name" value="Zinc/RING finger domain, C3HC4 (zinc finger)"/>
    <property type="match status" value="1"/>
</dbReference>
<feature type="compositionally biased region" description="Low complexity" evidence="2">
    <location>
        <begin position="140"/>
        <end position="149"/>
    </location>
</feature>
<gene>
    <name evidence="4" type="ORF">BOLC7T46746H</name>
</gene>
<keyword evidence="1" id="KW-0863">Zinc-finger</keyword>
<feature type="region of interest" description="Disordered" evidence="2">
    <location>
        <begin position="20"/>
        <end position="55"/>
    </location>
</feature>
<dbReference type="AlphaFoldDB" id="A0A3P6EUQ4"/>
<name>A0A3P6EUQ4_BRAOL</name>
<dbReference type="PROSITE" id="PS50089">
    <property type="entry name" value="ZF_RING_2"/>
    <property type="match status" value="1"/>
</dbReference>
<evidence type="ECO:0000313" key="4">
    <source>
        <dbReference type="EMBL" id="VDD41186.1"/>
    </source>
</evidence>
<organism evidence="4">
    <name type="scientific">Brassica oleracea</name>
    <name type="common">Wild cabbage</name>
    <dbReference type="NCBI Taxonomy" id="3712"/>
    <lineage>
        <taxon>Eukaryota</taxon>
        <taxon>Viridiplantae</taxon>
        <taxon>Streptophyta</taxon>
        <taxon>Embryophyta</taxon>
        <taxon>Tracheophyta</taxon>
        <taxon>Spermatophyta</taxon>
        <taxon>Magnoliopsida</taxon>
        <taxon>eudicotyledons</taxon>
        <taxon>Gunneridae</taxon>
        <taxon>Pentapetalae</taxon>
        <taxon>rosids</taxon>
        <taxon>malvids</taxon>
        <taxon>Brassicales</taxon>
        <taxon>Brassicaceae</taxon>
        <taxon>Brassiceae</taxon>
        <taxon>Brassica</taxon>
    </lineage>
</organism>
<evidence type="ECO:0000256" key="2">
    <source>
        <dbReference type="SAM" id="MobiDB-lite"/>
    </source>
</evidence>